<reference evidence="1 2" key="1">
    <citation type="submission" date="2019-09" db="EMBL/GenBank/DDBJ databases">
        <title>Draft genome sequence of various Type strains from the CCUG.</title>
        <authorList>
            <person name="Pineiro-Iglesias B."/>
            <person name="Tunovic T."/>
            <person name="Unosson C."/>
            <person name="Inganas E."/>
            <person name="Ohlen M."/>
            <person name="Cardew S."/>
            <person name="Jensie-Markopoulos S."/>
            <person name="Salva-Serra F."/>
            <person name="Jaen-Luchoro D."/>
            <person name="Karlsson R."/>
            <person name="Svensson-Stadler L."/>
            <person name="Chun J."/>
            <person name="Moore E."/>
        </authorList>
    </citation>
    <scope>NUCLEOTIDE SEQUENCE [LARGE SCALE GENOMIC DNA]</scope>
    <source>
        <strain evidence="1 2">CCUG 53682T</strain>
    </source>
</reference>
<name>A0A5M9QY77_9GAMM</name>
<proteinExistence type="predicted"/>
<comment type="caution">
    <text evidence="1">The sequence shown here is derived from an EMBL/GenBank/DDBJ whole genome shotgun (WGS) entry which is preliminary data.</text>
</comment>
<dbReference type="OrthoDB" id="6446674at2"/>
<dbReference type="RefSeq" id="WP_067370476.1">
    <property type="nucleotide sequence ID" value="NZ_BAAAFS010000007.1"/>
</dbReference>
<sequence length="86" mass="9772">MITSLINKGVKTTPTDLAKEIIALHGRDGLANVRRVLKQSDVAVTERELETVYGHCINIHNRVLKNFKLDEIHPEILKTLYPLERA</sequence>
<dbReference type="Proteomes" id="UP000322181">
    <property type="component" value="Unassembled WGS sequence"/>
</dbReference>
<dbReference type="EMBL" id="VXKB01000008">
    <property type="protein sequence ID" value="KAA8713007.1"/>
    <property type="molecule type" value="Genomic_DNA"/>
</dbReference>
<evidence type="ECO:0000313" key="2">
    <source>
        <dbReference type="Proteomes" id="UP000322181"/>
    </source>
</evidence>
<protein>
    <submittedName>
        <fullName evidence="1">Uncharacterized protein</fullName>
    </submittedName>
</protein>
<evidence type="ECO:0000313" key="1">
    <source>
        <dbReference type="EMBL" id="KAA8713007.1"/>
    </source>
</evidence>
<organism evidence="1 2">
    <name type="scientific">Morganella psychrotolerans</name>
    <dbReference type="NCBI Taxonomy" id="368603"/>
    <lineage>
        <taxon>Bacteria</taxon>
        <taxon>Pseudomonadati</taxon>
        <taxon>Pseudomonadota</taxon>
        <taxon>Gammaproteobacteria</taxon>
        <taxon>Enterobacterales</taxon>
        <taxon>Morganellaceae</taxon>
        <taxon>Morganella</taxon>
    </lineage>
</organism>
<gene>
    <name evidence="1" type="ORF">F4V73_17990</name>
</gene>
<dbReference type="AlphaFoldDB" id="A0A5M9QY77"/>
<accession>A0A5M9QY77</accession>